<dbReference type="Proteomes" id="UP000464314">
    <property type="component" value="Chromosome"/>
</dbReference>
<reference evidence="4 5" key="1">
    <citation type="submission" date="2020-01" db="EMBL/GenBank/DDBJ databases">
        <title>Genome analysis of Anaerocolumna sp. CBA3638.</title>
        <authorList>
            <person name="Kim J."/>
            <person name="Roh S.W."/>
        </authorList>
    </citation>
    <scope>NUCLEOTIDE SEQUENCE [LARGE SCALE GENOMIC DNA]</scope>
    <source>
        <strain evidence="4 5">CBA3638</strain>
    </source>
</reference>
<keyword evidence="1" id="KW-0175">Coiled coil</keyword>
<evidence type="ECO:0000313" key="4">
    <source>
        <dbReference type="EMBL" id="QHQ61957.1"/>
    </source>
</evidence>
<evidence type="ECO:0008006" key="6">
    <source>
        <dbReference type="Google" id="ProtNLM"/>
    </source>
</evidence>
<evidence type="ECO:0000256" key="2">
    <source>
        <dbReference type="SAM" id="MobiDB-lite"/>
    </source>
</evidence>
<feature type="compositionally biased region" description="Low complexity" evidence="2">
    <location>
        <begin position="141"/>
        <end position="156"/>
    </location>
</feature>
<dbReference type="KEGG" id="anr:Ana3638_15145"/>
<feature type="compositionally biased region" description="Low complexity" evidence="2">
    <location>
        <begin position="123"/>
        <end position="133"/>
    </location>
</feature>
<protein>
    <recommendedName>
        <fullName evidence="6">Pilus assembly protein PilO</fullName>
    </recommendedName>
</protein>
<keyword evidence="3" id="KW-0472">Membrane</keyword>
<keyword evidence="5" id="KW-1185">Reference proteome</keyword>
<keyword evidence="3" id="KW-1133">Transmembrane helix</keyword>
<accession>A0A6P1TNP7</accession>
<dbReference type="EMBL" id="CP048000">
    <property type="protein sequence ID" value="QHQ61957.1"/>
    <property type="molecule type" value="Genomic_DNA"/>
</dbReference>
<keyword evidence="3" id="KW-0812">Transmembrane</keyword>
<feature type="coiled-coil region" evidence="1">
    <location>
        <begin position="38"/>
        <end position="75"/>
    </location>
</feature>
<gene>
    <name evidence="4" type="ORF">Ana3638_15145</name>
</gene>
<proteinExistence type="predicted"/>
<evidence type="ECO:0000256" key="1">
    <source>
        <dbReference type="SAM" id="Coils"/>
    </source>
</evidence>
<feature type="transmembrane region" description="Helical" evidence="3">
    <location>
        <begin position="12"/>
        <end position="31"/>
    </location>
</feature>
<dbReference type="AlphaFoldDB" id="A0A6P1TNP7"/>
<evidence type="ECO:0000313" key="5">
    <source>
        <dbReference type="Proteomes" id="UP000464314"/>
    </source>
</evidence>
<name>A0A6P1TNP7_9FIRM</name>
<sequence>MKNKIQLKGLIKPALVFSALLIILLNYQLIYKKNIQEIKKVNADITTLSETLSDLQAKQVNRDAITKENESLTQQISDKIMSYGSGTTEEKSILFINELEKNTGIKIDTVIFSEPVYFLNGNENNQINNNQETGETDETADAGSTAGADDTTSTGDIDNDMPNTANQLSEIEKIESDEEDITNTELIDGFGATKTIDMQQIKGYESTLTITFKVSYEGLKKCIDYINNYPEKRNIDEITLSYDSETGNLNGSMKINMYNLIGTGKEYSEPTMGNVGIGLENIFGTIDFNPN</sequence>
<evidence type="ECO:0000256" key="3">
    <source>
        <dbReference type="SAM" id="Phobius"/>
    </source>
</evidence>
<dbReference type="RefSeq" id="WP_161838782.1">
    <property type="nucleotide sequence ID" value="NZ_CP048000.1"/>
</dbReference>
<organism evidence="4 5">
    <name type="scientific">Anaerocolumna sedimenticola</name>
    <dbReference type="NCBI Taxonomy" id="2696063"/>
    <lineage>
        <taxon>Bacteria</taxon>
        <taxon>Bacillati</taxon>
        <taxon>Bacillota</taxon>
        <taxon>Clostridia</taxon>
        <taxon>Lachnospirales</taxon>
        <taxon>Lachnospiraceae</taxon>
        <taxon>Anaerocolumna</taxon>
    </lineage>
</organism>
<feature type="region of interest" description="Disordered" evidence="2">
    <location>
        <begin position="123"/>
        <end position="163"/>
    </location>
</feature>